<dbReference type="SUPFAM" id="SSF51905">
    <property type="entry name" value="FAD/NAD(P)-binding domain"/>
    <property type="match status" value="1"/>
</dbReference>
<name>A0ABW1L710_9BACL</name>
<dbReference type="Proteomes" id="UP001596170">
    <property type="component" value="Unassembled WGS sequence"/>
</dbReference>
<dbReference type="InterPro" id="IPR006076">
    <property type="entry name" value="FAD-dep_OxRdtase"/>
</dbReference>
<feature type="domain" description="FAD dependent oxidoreductase" evidence="1">
    <location>
        <begin position="30"/>
        <end position="382"/>
    </location>
</feature>
<dbReference type="PANTHER" id="PTHR13847:SF201">
    <property type="entry name" value="PUTATIBE OXIDOREDUCTASE"/>
    <property type="match status" value="1"/>
</dbReference>
<dbReference type="Pfam" id="PF01266">
    <property type="entry name" value="DAO"/>
    <property type="match status" value="1"/>
</dbReference>
<dbReference type="Gene3D" id="3.50.50.60">
    <property type="entry name" value="FAD/NAD(P)-binding domain"/>
    <property type="match status" value="1"/>
</dbReference>
<sequence>MDIHNGSLYWPTTYPERGPRTVPERLDSYDVVIVGGGMSGSLSALPLIEAGLSVAILDKRQMATGSTMANTGLLQYSNDIMLHELINQIGENDAVRFYKLCYESVKNLETVAKSLPFSPDFTERSSICFASTEDDVEKIKVEYETLKKHGFPCDYWDPKQLASKMPFSKPGALVTYEDAVLNPYKFVHGILDLIEQKGGHLFEFVEVNDVINVDEFVSIRTSAGEFKSRQIVYTTGYETLPVGKRIGSDINRTFAIVTKPIKNFKKWYQEAMIWETERPYLYIRTTPDARIIAGGLDENIKQVPQSLEYIENRAEKLSKQLQELFPHYKIEYDYSYGAIFGESIDKLPFIGQHPTKEKHFYLLGYGGNGTVYSMLGSHILRDLIIYGNHPDADLVSLDRKYGIK</sequence>
<evidence type="ECO:0000313" key="2">
    <source>
        <dbReference type="EMBL" id="MFC6039454.1"/>
    </source>
</evidence>
<accession>A0ABW1L710</accession>
<reference evidence="3" key="1">
    <citation type="journal article" date="2019" name="Int. J. Syst. Evol. Microbiol.">
        <title>The Global Catalogue of Microorganisms (GCM) 10K type strain sequencing project: providing services to taxonomists for standard genome sequencing and annotation.</title>
        <authorList>
            <consortium name="The Broad Institute Genomics Platform"/>
            <consortium name="The Broad Institute Genome Sequencing Center for Infectious Disease"/>
            <person name="Wu L."/>
            <person name="Ma J."/>
        </authorList>
    </citation>
    <scope>NUCLEOTIDE SEQUENCE [LARGE SCALE GENOMIC DNA]</scope>
    <source>
        <strain evidence="3">CCUG 54527</strain>
    </source>
</reference>
<dbReference type="PANTHER" id="PTHR13847">
    <property type="entry name" value="SARCOSINE DEHYDROGENASE-RELATED"/>
    <property type="match status" value="1"/>
</dbReference>
<keyword evidence="2" id="KW-0560">Oxidoreductase</keyword>
<dbReference type="GO" id="GO:0016491">
    <property type="term" value="F:oxidoreductase activity"/>
    <property type="evidence" value="ECO:0007669"/>
    <property type="project" value="UniProtKB-KW"/>
</dbReference>
<protein>
    <submittedName>
        <fullName evidence="2">NAD(P)/FAD-dependent oxidoreductase</fullName>
        <ecNumber evidence="2">1.-.-.-</ecNumber>
    </submittedName>
</protein>
<gene>
    <name evidence="2" type="ORF">ACFPYN_08465</name>
</gene>
<dbReference type="EC" id="1.-.-.-" evidence="2"/>
<dbReference type="Gene3D" id="3.30.9.10">
    <property type="entry name" value="D-Amino Acid Oxidase, subunit A, domain 2"/>
    <property type="match status" value="1"/>
</dbReference>
<evidence type="ECO:0000259" key="1">
    <source>
        <dbReference type="Pfam" id="PF01266"/>
    </source>
</evidence>
<evidence type="ECO:0000313" key="3">
    <source>
        <dbReference type="Proteomes" id="UP001596170"/>
    </source>
</evidence>
<keyword evidence="3" id="KW-1185">Reference proteome</keyword>
<proteinExistence type="predicted"/>
<comment type="caution">
    <text evidence="2">The sequence shown here is derived from an EMBL/GenBank/DDBJ whole genome shotgun (WGS) entry which is preliminary data.</text>
</comment>
<dbReference type="EMBL" id="JBHSRI010000009">
    <property type="protein sequence ID" value="MFC6039454.1"/>
    <property type="molecule type" value="Genomic_DNA"/>
</dbReference>
<organism evidence="2 3">
    <name type="scientific">Paenisporosarcina macmurdoensis</name>
    <dbReference type="NCBI Taxonomy" id="212659"/>
    <lineage>
        <taxon>Bacteria</taxon>
        <taxon>Bacillati</taxon>
        <taxon>Bacillota</taxon>
        <taxon>Bacilli</taxon>
        <taxon>Bacillales</taxon>
        <taxon>Caryophanaceae</taxon>
        <taxon>Paenisporosarcina</taxon>
    </lineage>
</organism>
<dbReference type="RefSeq" id="WP_377733547.1">
    <property type="nucleotide sequence ID" value="NZ_JBHSRI010000009.1"/>
</dbReference>
<dbReference type="InterPro" id="IPR036188">
    <property type="entry name" value="FAD/NAD-bd_sf"/>
</dbReference>